<reference evidence="1 2" key="1">
    <citation type="submission" date="2023-11" db="EMBL/GenBank/DDBJ databases">
        <title>Complete genome of Pseudomonas benzenivorans BA3361.</title>
        <authorList>
            <person name="Shin S.Y."/>
            <person name="Song J."/>
            <person name="Kang H."/>
        </authorList>
    </citation>
    <scope>NUCLEOTIDE SEQUENCE [LARGE SCALE GENOMIC DNA]</scope>
    <source>
        <strain evidence="1 2">HNIBRBA3361</strain>
    </source>
</reference>
<evidence type="ECO:0000313" key="1">
    <source>
        <dbReference type="EMBL" id="WPC05647.1"/>
    </source>
</evidence>
<name>A0ABZ0PYJ6_9PSED</name>
<keyword evidence="2" id="KW-1185">Reference proteome</keyword>
<dbReference type="Pfam" id="PF05728">
    <property type="entry name" value="UPF0227"/>
    <property type="match status" value="1"/>
</dbReference>
<organism evidence="1 2">
    <name type="scientific">Pseudomonas benzenivorans</name>
    <dbReference type="NCBI Taxonomy" id="556533"/>
    <lineage>
        <taxon>Bacteria</taxon>
        <taxon>Pseudomonadati</taxon>
        <taxon>Pseudomonadota</taxon>
        <taxon>Gammaproteobacteria</taxon>
        <taxon>Pseudomonadales</taxon>
        <taxon>Pseudomonadaceae</taxon>
        <taxon>Pseudomonas</taxon>
    </lineage>
</organism>
<dbReference type="EMBL" id="CP137892">
    <property type="protein sequence ID" value="WPC05647.1"/>
    <property type="molecule type" value="Genomic_DNA"/>
</dbReference>
<dbReference type="RefSeq" id="WP_318644842.1">
    <property type="nucleotide sequence ID" value="NZ_CP137892.1"/>
</dbReference>
<dbReference type="InterPro" id="IPR008886">
    <property type="entry name" value="UPF0227/Esterase_YqiA"/>
</dbReference>
<dbReference type="InterPro" id="IPR029058">
    <property type="entry name" value="AB_hydrolase_fold"/>
</dbReference>
<proteinExistence type="predicted"/>
<protein>
    <submittedName>
        <fullName evidence="1">YqiA/YcfP family alpha/beta fold hydrolase</fullName>
    </submittedName>
</protein>
<evidence type="ECO:0000313" key="2">
    <source>
        <dbReference type="Proteomes" id="UP001305928"/>
    </source>
</evidence>
<dbReference type="PANTHER" id="PTHR35602:SF3">
    <property type="entry name" value="ESTERASE YQIA"/>
    <property type="match status" value="1"/>
</dbReference>
<dbReference type="PANTHER" id="PTHR35602">
    <property type="entry name" value="ESTERASE YQIA-RELATED"/>
    <property type="match status" value="1"/>
</dbReference>
<gene>
    <name evidence="1" type="ORF">SBP02_02485</name>
</gene>
<dbReference type="GO" id="GO:0016787">
    <property type="term" value="F:hydrolase activity"/>
    <property type="evidence" value="ECO:0007669"/>
    <property type="project" value="UniProtKB-KW"/>
</dbReference>
<dbReference type="Proteomes" id="UP001305928">
    <property type="component" value="Chromosome"/>
</dbReference>
<accession>A0ABZ0PYJ6</accession>
<dbReference type="Gene3D" id="3.40.50.1820">
    <property type="entry name" value="alpha/beta hydrolase"/>
    <property type="match status" value="1"/>
</dbReference>
<sequence length="205" mass="22853">MPADCPRILYLHGLNSSPASQKASQLRRAMERIGLAEQLRVPALHHHPRQAIAQLETAIAELGRPVLVGSSLGGYYATHLAERHGLRALLINPAVRPHLLFDGYLGPQQNYYSDETWELTAEHVAALAALEVPPPQDPARFQVWLQTADETLDYRQAQVYYRACALRIQAGGDHGFQGFAERLPMLLAFAGIPARLWRDIDFSDL</sequence>
<dbReference type="SUPFAM" id="SSF53474">
    <property type="entry name" value="alpha/beta-Hydrolases"/>
    <property type="match status" value="1"/>
</dbReference>
<keyword evidence="1" id="KW-0378">Hydrolase</keyword>